<dbReference type="AlphaFoldDB" id="A0AAD9JZV5"/>
<dbReference type="PANTHER" id="PTHR42884">
    <property type="entry name" value="PROPROTEIN CONVERTASE SUBTILISIN/KEXIN-RELATED"/>
    <property type="match status" value="1"/>
</dbReference>
<evidence type="ECO:0000313" key="11">
    <source>
        <dbReference type="EMBL" id="KAK2161976.1"/>
    </source>
</evidence>
<dbReference type="InterPro" id="IPR002884">
    <property type="entry name" value="P_dom"/>
</dbReference>
<name>A0AAD9JZV5_9ANNE</name>
<keyword evidence="5" id="KW-0720">Serine protease</keyword>
<evidence type="ECO:0000256" key="7">
    <source>
        <dbReference type="ARBA" id="ARBA00023180"/>
    </source>
</evidence>
<dbReference type="FunFam" id="2.60.120.260:FF:000006">
    <property type="entry name" value="Proprotein convertase subtilisin/kexin type 5"/>
    <property type="match status" value="1"/>
</dbReference>
<evidence type="ECO:0000313" key="12">
    <source>
        <dbReference type="Proteomes" id="UP001208570"/>
    </source>
</evidence>
<evidence type="ECO:0000256" key="2">
    <source>
        <dbReference type="ARBA" id="ARBA00022685"/>
    </source>
</evidence>
<evidence type="ECO:0000256" key="9">
    <source>
        <dbReference type="SAM" id="SignalP"/>
    </source>
</evidence>
<keyword evidence="1" id="KW-0645">Protease</keyword>
<dbReference type="Gene3D" id="2.60.120.260">
    <property type="entry name" value="Galactose-binding domain-like"/>
    <property type="match status" value="1"/>
</dbReference>
<dbReference type="CDD" id="cd04059">
    <property type="entry name" value="Peptidases_S8_Protein_convertases_Kexins_Furin-like"/>
    <property type="match status" value="1"/>
</dbReference>
<dbReference type="PROSITE" id="PS51829">
    <property type="entry name" value="P_HOMO_B"/>
    <property type="match status" value="1"/>
</dbReference>
<keyword evidence="7" id="KW-0325">Glycoprotein</keyword>
<proteinExistence type="inferred from homology"/>
<dbReference type="Pfam" id="PF00082">
    <property type="entry name" value="Peptidase_S8"/>
    <property type="match status" value="1"/>
</dbReference>
<organism evidence="11 12">
    <name type="scientific">Paralvinella palmiformis</name>
    <dbReference type="NCBI Taxonomy" id="53620"/>
    <lineage>
        <taxon>Eukaryota</taxon>
        <taxon>Metazoa</taxon>
        <taxon>Spiralia</taxon>
        <taxon>Lophotrochozoa</taxon>
        <taxon>Annelida</taxon>
        <taxon>Polychaeta</taxon>
        <taxon>Sedentaria</taxon>
        <taxon>Canalipalpata</taxon>
        <taxon>Terebellida</taxon>
        <taxon>Terebelliformia</taxon>
        <taxon>Alvinellidae</taxon>
        <taxon>Paralvinella</taxon>
    </lineage>
</organism>
<comment type="caution">
    <text evidence="11">The sequence shown here is derived from an EMBL/GenBank/DDBJ whole genome shotgun (WGS) entry which is preliminary data.</text>
</comment>
<dbReference type="Proteomes" id="UP001208570">
    <property type="component" value="Unassembled WGS sequence"/>
</dbReference>
<keyword evidence="4" id="KW-0378">Hydrolase</keyword>
<keyword evidence="2" id="KW-0165">Cleavage on pair of basic residues</keyword>
<feature type="signal peptide" evidence="9">
    <location>
        <begin position="1"/>
        <end position="22"/>
    </location>
</feature>
<dbReference type="PROSITE" id="PS00138">
    <property type="entry name" value="SUBTILASE_SER"/>
    <property type="match status" value="1"/>
</dbReference>
<dbReference type="PROSITE" id="PS51892">
    <property type="entry name" value="SUBTILASE"/>
    <property type="match status" value="1"/>
</dbReference>
<evidence type="ECO:0000259" key="10">
    <source>
        <dbReference type="PROSITE" id="PS51829"/>
    </source>
</evidence>
<feature type="chain" id="PRO_5042212439" description="P/Homo B domain-containing protein" evidence="9">
    <location>
        <begin position="23"/>
        <end position="559"/>
    </location>
</feature>
<sequence>MLVVVLVIVIVVLLIAVSPSSSYSKYHLKPISEGRSGKGSIFVWASGNGGRYSDSCNCDGYTNSIYTLSISSATEHGAVPWYSEACSSTLATTYSSGSGGERQIVTTDLRKDCTEYHTGTSASAPLAAGICALVLQANPSLTWRDMQHIVVQTARPANLKTSDWVINGMKRQVSHHFGFGLMDAGAMVERALNWTNVPQQHKCIIRANMEPSYRRIPANSVVSFPLESNGCHGTSEEVVYLEHVQAVVTLGASKRGQVKISLTSPAGTRSVLLARRSRDSSSDGFDNWAFMTTHNWGEMAFGKWHLEVSNSATSFYDARLISWKLELYGTATHPYRPTTPPPPPTTTPPPATQMSLRQIQASASYNQFQSWYQPNHIVHVGPCRKPQLPTPRIYYTPHPRIIHEQQLPPVINLESATTVGYPVLKNWSLVLYGTATHPQTGNNVQRHPVTTNQVPLHACFLLVGRQWSHDQADLVLAFSSVLSMSWPRRASSRGYNGTHLRPWFVPLSVNVHHFDLPYLSGDSRFWCHLRCSSVSAERLNPVKCRLLYDHEMSKILAVN</sequence>
<evidence type="ECO:0000256" key="3">
    <source>
        <dbReference type="ARBA" id="ARBA00022729"/>
    </source>
</evidence>
<dbReference type="Gene3D" id="3.40.50.200">
    <property type="entry name" value="Peptidase S8/S53 domain"/>
    <property type="match status" value="1"/>
</dbReference>
<dbReference type="InterPro" id="IPR000209">
    <property type="entry name" value="Peptidase_S8/S53_dom"/>
</dbReference>
<dbReference type="GO" id="GO:0000139">
    <property type="term" value="C:Golgi membrane"/>
    <property type="evidence" value="ECO:0007669"/>
    <property type="project" value="TreeGrafter"/>
</dbReference>
<reference evidence="11" key="1">
    <citation type="journal article" date="2023" name="Mol. Biol. Evol.">
        <title>Third-Generation Sequencing Reveals the Adaptive Role of the Epigenome in Three Deep-Sea Polychaetes.</title>
        <authorList>
            <person name="Perez M."/>
            <person name="Aroh O."/>
            <person name="Sun Y."/>
            <person name="Lan Y."/>
            <person name="Juniper S.K."/>
            <person name="Young C.R."/>
            <person name="Angers B."/>
            <person name="Qian P.Y."/>
        </authorList>
    </citation>
    <scope>NUCLEOTIDE SEQUENCE</scope>
    <source>
        <strain evidence="11">P08H-3</strain>
    </source>
</reference>
<evidence type="ECO:0000256" key="1">
    <source>
        <dbReference type="ARBA" id="ARBA00022670"/>
    </source>
</evidence>
<dbReference type="InterPro" id="IPR034182">
    <property type="entry name" value="Kexin/furin"/>
</dbReference>
<feature type="domain" description="P/Homo B" evidence="10">
    <location>
        <begin position="196"/>
        <end position="333"/>
    </location>
</feature>
<dbReference type="EMBL" id="JAODUP010000107">
    <property type="protein sequence ID" value="KAK2161976.1"/>
    <property type="molecule type" value="Genomic_DNA"/>
</dbReference>
<evidence type="ECO:0000256" key="5">
    <source>
        <dbReference type="ARBA" id="ARBA00022825"/>
    </source>
</evidence>
<keyword evidence="12" id="KW-1185">Reference proteome</keyword>
<dbReference type="GO" id="GO:0016486">
    <property type="term" value="P:peptide hormone processing"/>
    <property type="evidence" value="ECO:0007669"/>
    <property type="project" value="TreeGrafter"/>
</dbReference>
<dbReference type="InterPro" id="IPR036852">
    <property type="entry name" value="Peptidase_S8/S53_dom_sf"/>
</dbReference>
<protein>
    <recommendedName>
        <fullName evidence="10">P/Homo B domain-containing protein</fullName>
    </recommendedName>
</protein>
<dbReference type="PANTHER" id="PTHR42884:SF3">
    <property type="entry name" value="FURIN-LIKE PROTEASE 1, ISOFORMS 1_1-X_2"/>
    <property type="match status" value="1"/>
</dbReference>
<dbReference type="SUPFAM" id="SSF52743">
    <property type="entry name" value="Subtilisin-like"/>
    <property type="match status" value="1"/>
</dbReference>
<evidence type="ECO:0000256" key="8">
    <source>
        <dbReference type="PROSITE-ProRule" id="PRU01240"/>
    </source>
</evidence>
<accession>A0AAD9JZV5</accession>
<dbReference type="InterPro" id="IPR008979">
    <property type="entry name" value="Galactose-bd-like_sf"/>
</dbReference>
<dbReference type="Pfam" id="PF01483">
    <property type="entry name" value="P_proprotein"/>
    <property type="match status" value="1"/>
</dbReference>
<comment type="similarity">
    <text evidence="8">Belongs to the peptidase S8 family.</text>
</comment>
<evidence type="ECO:0000256" key="6">
    <source>
        <dbReference type="ARBA" id="ARBA00023145"/>
    </source>
</evidence>
<keyword evidence="6" id="KW-0865">Zymogen</keyword>
<dbReference type="InterPro" id="IPR023828">
    <property type="entry name" value="Peptidase_S8_Ser-AS"/>
</dbReference>
<dbReference type="SUPFAM" id="SSF49785">
    <property type="entry name" value="Galactose-binding domain-like"/>
    <property type="match status" value="1"/>
</dbReference>
<gene>
    <name evidence="11" type="ORF">LSH36_107g13013</name>
</gene>
<evidence type="ECO:0000256" key="4">
    <source>
        <dbReference type="ARBA" id="ARBA00022801"/>
    </source>
</evidence>
<dbReference type="GO" id="GO:0005802">
    <property type="term" value="C:trans-Golgi network"/>
    <property type="evidence" value="ECO:0007669"/>
    <property type="project" value="TreeGrafter"/>
</dbReference>
<comment type="caution">
    <text evidence="8">Lacks conserved residue(s) required for the propagation of feature annotation.</text>
</comment>
<keyword evidence="3 9" id="KW-0732">Signal</keyword>
<dbReference type="GO" id="GO:0004252">
    <property type="term" value="F:serine-type endopeptidase activity"/>
    <property type="evidence" value="ECO:0007669"/>
    <property type="project" value="InterPro"/>
</dbReference>